<dbReference type="SMART" id="SM00028">
    <property type="entry name" value="TPR"/>
    <property type="match status" value="4"/>
</dbReference>
<feature type="compositionally biased region" description="Low complexity" evidence="2">
    <location>
        <begin position="140"/>
        <end position="174"/>
    </location>
</feature>
<dbReference type="eggNOG" id="COG1729">
    <property type="taxonomic scope" value="Bacteria"/>
</dbReference>
<gene>
    <name evidence="4" type="ordered locus">DVU_2896</name>
</gene>
<protein>
    <submittedName>
        <fullName evidence="4">TPR domain protein</fullName>
    </submittedName>
</protein>
<dbReference type="InterPro" id="IPR011990">
    <property type="entry name" value="TPR-like_helical_dom_sf"/>
</dbReference>
<dbReference type="Pfam" id="PF13181">
    <property type="entry name" value="TPR_8"/>
    <property type="match status" value="1"/>
</dbReference>
<dbReference type="Gene3D" id="1.25.40.10">
    <property type="entry name" value="Tetratricopeptide repeat domain"/>
    <property type="match status" value="4"/>
</dbReference>
<dbReference type="PATRIC" id="fig|882.5.peg.2617"/>
<evidence type="ECO:0000256" key="3">
    <source>
        <dbReference type="SAM" id="SignalP"/>
    </source>
</evidence>
<feature type="region of interest" description="Disordered" evidence="2">
    <location>
        <begin position="135"/>
        <end position="271"/>
    </location>
</feature>
<dbReference type="Proteomes" id="UP000002194">
    <property type="component" value="Chromosome"/>
</dbReference>
<dbReference type="PROSITE" id="PS50005">
    <property type="entry name" value="TPR"/>
    <property type="match status" value="2"/>
</dbReference>
<dbReference type="EnsemblBacteria" id="AAS97368">
    <property type="protein sequence ID" value="AAS97368"/>
    <property type="gene ID" value="DVU_2896"/>
</dbReference>
<reference evidence="4 5" key="1">
    <citation type="journal article" date="2004" name="Nat. Biotechnol.">
        <title>The genome sequence of the anaerobic, sulfate-reducing bacterium Desulfovibrio vulgaris Hildenborough.</title>
        <authorList>
            <person name="Heidelberg J.F."/>
            <person name="Seshadri R."/>
            <person name="Haveman S.A."/>
            <person name="Hemme C.L."/>
            <person name="Paulsen I.T."/>
            <person name="Kolonay J.F."/>
            <person name="Eisen J.A."/>
            <person name="Ward N."/>
            <person name="Methe B."/>
            <person name="Brinkac L.M."/>
            <person name="Daugherty S.C."/>
            <person name="Deboy R.T."/>
            <person name="Dodson R.J."/>
            <person name="Durkin A.S."/>
            <person name="Madupu R."/>
            <person name="Nelson W.C."/>
            <person name="Sullivan S.A."/>
            <person name="Fouts D."/>
            <person name="Haft D.H."/>
            <person name="Selengut J."/>
            <person name="Peterson J.D."/>
            <person name="Davidsen T.M."/>
            <person name="Zafar N."/>
            <person name="Zhou L."/>
            <person name="Radune D."/>
            <person name="Dimitrov G."/>
            <person name="Hance M."/>
            <person name="Tran K."/>
            <person name="Khouri H."/>
            <person name="Gill J."/>
            <person name="Utterback T.R."/>
            <person name="Feldblyum T.V."/>
            <person name="Wall J.D."/>
            <person name="Voordouw G."/>
            <person name="Fraser C.M."/>
        </authorList>
    </citation>
    <scope>NUCLEOTIDE SEQUENCE [LARGE SCALE GENOMIC DNA]</scope>
    <source>
        <strain evidence="5">ATCC 29579 / DSM 644 / NCIMB 8303 / VKM B-1760 / Hildenborough</strain>
    </source>
</reference>
<dbReference type="OrthoDB" id="5468987at2"/>
<sequence>MLAKPVMRKTPAGLARFLLAAWLILPPMAHEAFAASWQWASMPRRERVTIALDAPQADIRHSRTGRQEITLPLGGSGLLQRTGPTPASARILDDVKVEGADVRISTRTPGFGYILTRPDPGHVVIDLFEDPLGNSWQPDTTAPAATATAATATAPATTAPVGQAAEAMAPQAPQTTVTPQRPSAQTEAAPAAPAPVAPPVAPPAPLKSRGIVETPLTDARPVTGTVSGQLAPGNPVTPLPAQEPAAPTADAAPAPGPTTAPPPLPAPHTGADRQRAYFTVPYALRGRVNFGGPEDWPQEQAVSASFGAPQGNATNGATAQADNAVGGRMAPRDGTAVTAPAGTPQQPAGQATADQTAQGQTADAPAPLQPVTPQADPTAQASASAPANATVAHSPAGNGTAANATGVVYVDEKGNPVPPPPDPPQLLAEAKSLISTKDWPGALERLGLLKGLPDIPSDMREEVLYLISDTLFAQHKDTILEGYESIMDATSEAMNYNIRSPRVPLALLRLGLLNLRAGNTREAEAYFALMKRQYPHDDNIPLAYFYLGEDQFRKGQYQKAADQFQYILQNHPESRYVRESSVFLARSLHRLGYLEQASAIMDFVDKRWPRLYLETPEYLLMAADVETQTGRLDQARASYWTYFNIHPEGAENDVVLAKLGDIYAQQKQDKAAREIYEEALRRFPDKDGGLIALLRLTEQGIYDKPDVAAMFSVFDKPGASDPAEAYNRIIEGHPKSALVPMARIKLAMWHLWKQKYPEALEAMAEFAAQHGKHELLDKAREVAVRAFGLLAADAVKEGDYDRVLRFWEDYPIVREQAKNFGPELRLALGMSFWKKDRPGQALEVLEPLIKQPPDAKYGEAAMNLSLTVYLGTESWQPILDLANNVAGWKLSPPAQRQRDYAVALAHENLKQQDKSVPLWEKLDKDPDLPEDQKAYVTFFLSRDAERKRDLQQAYLLNKDALARFVALGEKDKEKADNARIRDCIASLMDITEAAGRTREALDWAGQFAHYLTKDTPEYTALDYRVARLHRKLGDLGEWRRILDGIIAKEPDSVYGKMAASELRTYDVTRGASSFTN</sequence>
<dbReference type="STRING" id="882.DVU_2896"/>
<evidence type="ECO:0000313" key="5">
    <source>
        <dbReference type="Proteomes" id="UP000002194"/>
    </source>
</evidence>
<feature type="signal peptide" evidence="3">
    <location>
        <begin position="1"/>
        <end position="34"/>
    </location>
</feature>
<evidence type="ECO:0000256" key="1">
    <source>
        <dbReference type="PROSITE-ProRule" id="PRU00339"/>
    </source>
</evidence>
<feature type="region of interest" description="Disordered" evidence="2">
    <location>
        <begin position="325"/>
        <end position="399"/>
    </location>
</feature>
<feature type="repeat" description="TPR" evidence="1">
    <location>
        <begin position="653"/>
        <end position="686"/>
    </location>
</feature>
<feature type="repeat" description="TPR" evidence="1">
    <location>
        <begin position="541"/>
        <end position="574"/>
    </location>
</feature>
<keyword evidence="1" id="KW-0802">TPR repeat</keyword>
<dbReference type="KEGG" id="dvu:DVU_2896"/>
<feature type="compositionally biased region" description="Low complexity" evidence="2">
    <location>
        <begin position="333"/>
        <end position="399"/>
    </location>
</feature>
<evidence type="ECO:0000256" key="2">
    <source>
        <dbReference type="SAM" id="MobiDB-lite"/>
    </source>
</evidence>
<dbReference type="SUPFAM" id="SSF48452">
    <property type="entry name" value="TPR-like"/>
    <property type="match status" value="1"/>
</dbReference>
<dbReference type="EMBL" id="AE017285">
    <property type="protein sequence ID" value="AAS97368.1"/>
    <property type="molecule type" value="Genomic_DNA"/>
</dbReference>
<feature type="compositionally biased region" description="Polar residues" evidence="2">
    <location>
        <begin position="175"/>
        <end position="186"/>
    </location>
</feature>
<name>Q727F9_NITV2</name>
<keyword evidence="5" id="KW-1185">Reference proteome</keyword>
<dbReference type="HOGENOM" id="CLU_008591_0_0_7"/>
<evidence type="ECO:0000313" key="4">
    <source>
        <dbReference type="EMBL" id="AAS97368.1"/>
    </source>
</evidence>
<feature type="compositionally biased region" description="Pro residues" evidence="2">
    <location>
        <begin position="192"/>
        <end position="205"/>
    </location>
</feature>
<dbReference type="SMR" id="Q727F9"/>
<dbReference type="Pfam" id="PF13174">
    <property type="entry name" value="TPR_6"/>
    <property type="match status" value="2"/>
</dbReference>
<dbReference type="eggNOG" id="COG0457">
    <property type="taxonomic scope" value="Bacteria"/>
</dbReference>
<dbReference type="AlphaFoldDB" id="Q727F9"/>
<proteinExistence type="predicted"/>
<keyword evidence="3" id="KW-0732">Signal</keyword>
<accession>Q727F9</accession>
<organism evidence="4 5">
    <name type="scientific">Nitratidesulfovibrio vulgaris (strain ATCC 29579 / DSM 644 / CCUG 34227 / NCIMB 8303 / VKM B-1760 / Hildenborough)</name>
    <name type="common">Desulfovibrio vulgaris</name>
    <dbReference type="NCBI Taxonomy" id="882"/>
    <lineage>
        <taxon>Bacteria</taxon>
        <taxon>Pseudomonadati</taxon>
        <taxon>Thermodesulfobacteriota</taxon>
        <taxon>Desulfovibrionia</taxon>
        <taxon>Desulfovibrionales</taxon>
        <taxon>Desulfovibrionaceae</taxon>
        <taxon>Nitratidesulfovibrio</taxon>
    </lineage>
</organism>
<dbReference type="InterPro" id="IPR019734">
    <property type="entry name" value="TPR_rpt"/>
</dbReference>
<feature type="compositionally biased region" description="Pro residues" evidence="2">
    <location>
        <begin position="254"/>
        <end position="266"/>
    </location>
</feature>
<feature type="compositionally biased region" description="Low complexity" evidence="2">
    <location>
        <begin position="240"/>
        <end position="253"/>
    </location>
</feature>
<dbReference type="PaxDb" id="882-DVU_2896"/>
<feature type="chain" id="PRO_5004285097" evidence="3">
    <location>
        <begin position="35"/>
        <end position="1076"/>
    </location>
</feature>